<dbReference type="RefSeq" id="WP_135096295.1">
    <property type="nucleotide sequence ID" value="NZ_JADGLW010000001.1"/>
</dbReference>
<dbReference type="InterPro" id="IPR015590">
    <property type="entry name" value="Aldehyde_DH_dom"/>
</dbReference>
<dbReference type="Gene3D" id="3.40.605.10">
    <property type="entry name" value="Aldehyde Dehydrogenase, Chain A, domain 1"/>
    <property type="match status" value="1"/>
</dbReference>
<dbReference type="Proteomes" id="UP000647980">
    <property type="component" value="Unassembled WGS sequence"/>
</dbReference>
<name>A0ABR9XX79_9STAP</name>
<feature type="domain" description="Aldehyde dehydrogenase" evidence="2">
    <location>
        <begin position="28"/>
        <end position="492"/>
    </location>
</feature>
<dbReference type="Pfam" id="PF00171">
    <property type="entry name" value="Aldedh"/>
    <property type="match status" value="1"/>
</dbReference>
<dbReference type="SUPFAM" id="SSF53720">
    <property type="entry name" value="ALDH-like"/>
    <property type="match status" value="1"/>
</dbReference>
<sequence length="498" mass="54055">MAKILESKSNILESYLEGPKKMLINGRWTASEETFETINPATGKVITEIYAASEKEVDQAVQAAKAAFKGPWSKFSPAQRSDVIHKLADLIEEHQDELTYLETIDFGSIESLSRHGWVIGAANHLRYYAGWATKLNGETMSLTSGGNKHAYTIRQPVGVCGQITSWNFPILGVAWKLGPALAAGNTTVLKPSQNTSLSTLYLGELIKEAGFPDGVVNIITGSGSKTGEYITSHPDIDKIAFTGSTSVGKGIMRKSADTLKKVTLELGDKSPHIIFADANIKKAVQHAFTGFTMNQGEVCAAGTRVYIEREIYEKVTEQLVKMANDLKVGDPFDSESEMGPLVSKEQYDRVTNYIEIAKEEGGEILAGGGRPDDENLKDGYYVKPTIIAGLNENCRAVQEEIFGPVLCVLPFVDVDEVIERGNLTEYGLSSGVHTRDINKAHKVINALDAGTVWVNGYMNSDSNVPLGGFKQSGVGAEMGFPGIDIYTKSKSVVIDLDD</sequence>
<dbReference type="InterPro" id="IPR016161">
    <property type="entry name" value="Ald_DH/histidinol_DH"/>
</dbReference>
<organism evidence="3 4">
    <name type="scientific">Jeotgalicoccus nanhaiensis</name>
    <dbReference type="NCBI Taxonomy" id="568603"/>
    <lineage>
        <taxon>Bacteria</taxon>
        <taxon>Bacillati</taxon>
        <taxon>Bacillota</taxon>
        <taxon>Bacilli</taxon>
        <taxon>Bacillales</taxon>
        <taxon>Staphylococcaceae</taxon>
        <taxon>Jeotgalicoccus</taxon>
    </lineage>
</organism>
<dbReference type="PANTHER" id="PTHR11699">
    <property type="entry name" value="ALDEHYDE DEHYDROGENASE-RELATED"/>
    <property type="match status" value="1"/>
</dbReference>
<evidence type="ECO:0000313" key="3">
    <source>
        <dbReference type="EMBL" id="MBF0753069.1"/>
    </source>
</evidence>
<dbReference type="Gene3D" id="3.40.309.10">
    <property type="entry name" value="Aldehyde Dehydrogenase, Chain A, domain 2"/>
    <property type="match status" value="1"/>
</dbReference>
<accession>A0ABR9XX79</accession>
<comment type="caution">
    <text evidence="3">The sequence shown here is derived from an EMBL/GenBank/DDBJ whole genome shotgun (WGS) entry which is preliminary data.</text>
</comment>
<dbReference type="EMBL" id="JADGLW010000001">
    <property type="protein sequence ID" value="MBF0753069.1"/>
    <property type="molecule type" value="Genomic_DNA"/>
</dbReference>
<gene>
    <name evidence="3" type="ORF">IR135_02200</name>
</gene>
<evidence type="ECO:0000313" key="4">
    <source>
        <dbReference type="Proteomes" id="UP000647980"/>
    </source>
</evidence>
<dbReference type="InterPro" id="IPR016162">
    <property type="entry name" value="Ald_DH_N"/>
</dbReference>
<dbReference type="InterPro" id="IPR016163">
    <property type="entry name" value="Ald_DH_C"/>
</dbReference>
<protein>
    <submittedName>
        <fullName evidence="3">Aldehyde dehydrogenase family protein</fullName>
    </submittedName>
</protein>
<proteinExistence type="predicted"/>
<evidence type="ECO:0000256" key="1">
    <source>
        <dbReference type="ARBA" id="ARBA00023002"/>
    </source>
</evidence>
<reference evidence="3 4" key="1">
    <citation type="submission" date="2020-10" db="EMBL/GenBank/DDBJ databases">
        <title>Mouse Oral microbiota.</title>
        <authorList>
            <person name="Joseph S."/>
            <person name="Aduse-Opoku J."/>
        </authorList>
    </citation>
    <scope>NUCLEOTIDE SEQUENCE [LARGE SCALE GENOMIC DNA]</scope>
    <source>
        <strain evidence="3 4">19428wE5_W307</strain>
    </source>
</reference>
<keyword evidence="4" id="KW-1185">Reference proteome</keyword>
<keyword evidence="1" id="KW-0560">Oxidoreductase</keyword>
<evidence type="ECO:0000259" key="2">
    <source>
        <dbReference type="Pfam" id="PF00171"/>
    </source>
</evidence>